<comment type="caution">
    <text evidence="1">The sequence shown here is derived from an EMBL/GenBank/DDBJ whole genome shotgun (WGS) entry which is preliminary data.</text>
</comment>
<organism evidence="1 2">
    <name type="scientific">Rotaria socialis</name>
    <dbReference type="NCBI Taxonomy" id="392032"/>
    <lineage>
        <taxon>Eukaryota</taxon>
        <taxon>Metazoa</taxon>
        <taxon>Spiralia</taxon>
        <taxon>Gnathifera</taxon>
        <taxon>Rotifera</taxon>
        <taxon>Eurotatoria</taxon>
        <taxon>Bdelloidea</taxon>
        <taxon>Philodinida</taxon>
        <taxon>Philodinidae</taxon>
        <taxon>Rotaria</taxon>
    </lineage>
</organism>
<feature type="non-terminal residue" evidence="1">
    <location>
        <position position="1"/>
    </location>
</feature>
<evidence type="ECO:0000313" key="2">
    <source>
        <dbReference type="Proteomes" id="UP000663848"/>
    </source>
</evidence>
<name>A0A822G7H3_9BILA</name>
<dbReference type="AlphaFoldDB" id="A0A822G7H3"/>
<dbReference type="Proteomes" id="UP000663848">
    <property type="component" value="Unassembled WGS sequence"/>
</dbReference>
<accession>A0A822G7H3</accession>
<feature type="non-terminal residue" evidence="1">
    <location>
        <position position="80"/>
    </location>
</feature>
<reference evidence="1" key="1">
    <citation type="submission" date="2021-02" db="EMBL/GenBank/DDBJ databases">
        <authorList>
            <person name="Nowell W R."/>
        </authorList>
    </citation>
    <scope>NUCLEOTIDE SEQUENCE</scope>
</reference>
<protein>
    <submittedName>
        <fullName evidence="1">Uncharacterized protein</fullName>
    </submittedName>
</protein>
<proteinExistence type="predicted"/>
<sequence length="80" mass="9042">LASQLLIKEISVMIATPLSNNNNNQASSYIYYDTLKYYRASNDTTTVARAIDYDSIHDIKLKPDVNIILQTFTPSNARET</sequence>
<gene>
    <name evidence="1" type="ORF">QYT958_LOCUS47266</name>
</gene>
<dbReference type="EMBL" id="CAJOBR010087984">
    <property type="protein sequence ID" value="CAF5135891.1"/>
    <property type="molecule type" value="Genomic_DNA"/>
</dbReference>
<evidence type="ECO:0000313" key="1">
    <source>
        <dbReference type="EMBL" id="CAF5135891.1"/>
    </source>
</evidence>